<dbReference type="InterPro" id="IPR019808">
    <property type="entry name" value="Histidine_triad_CS"/>
</dbReference>
<keyword evidence="6" id="KW-1185">Reference proteome</keyword>
<dbReference type="InterPro" id="IPR011146">
    <property type="entry name" value="HIT-like"/>
</dbReference>
<evidence type="ECO:0000313" key="6">
    <source>
        <dbReference type="Proteomes" id="UP000742786"/>
    </source>
</evidence>
<evidence type="ECO:0000256" key="2">
    <source>
        <dbReference type="PIRSR" id="PIRSR601310-3"/>
    </source>
</evidence>
<gene>
    <name evidence="5" type="ORF">GTOL_10980</name>
</gene>
<dbReference type="PRINTS" id="PR00332">
    <property type="entry name" value="HISTRIAD"/>
</dbReference>
<evidence type="ECO:0000256" key="1">
    <source>
        <dbReference type="PIRSR" id="PIRSR601310-1"/>
    </source>
</evidence>
<dbReference type="InterPro" id="IPR039384">
    <property type="entry name" value="HINT"/>
</dbReference>
<organism evidence="5 6">
    <name type="scientific">Georgfuchsia toluolica</name>
    <dbReference type="NCBI Taxonomy" id="424218"/>
    <lineage>
        <taxon>Bacteria</taxon>
        <taxon>Pseudomonadati</taxon>
        <taxon>Pseudomonadota</taxon>
        <taxon>Betaproteobacteria</taxon>
        <taxon>Nitrosomonadales</taxon>
        <taxon>Sterolibacteriaceae</taxon>
        <taxon>Georgfuchsia</taxon>
    </lineage>
</organism>
<evidence type="ECO:0000259" key="4">
    <source>
        <dbReference type="PROSITE" id="PS51084"/>
    </source>
</evidence>
<dbReference type="PANTHER" id="PTHR46648:SF1">
    <property type="entry name" value="ADENOSINE 5'-MONOPHOSPHORAMIDASE HNT1"/>
    <property type="match status" value="1"/>
</dbReference>
<evidence type="ECO:0000256" key="3">
    <source>
        <dbReference type="PROSITE-ProRule" id="PRU00464"/>
    </source>
</evidence>
<reference evidence="5" key="1">
    <citation type="submission" date="2021-04" db="EMBL/GenBank/DDBJ databases">
        <authorList>
            <person name="Hornung B."/>
        </authorList>
    </citation>
    <scope>NUCLEOTIDE SEQUENCE</scope>
    <source>
        <strain evidence="5">G5G6</strain>
    </source>
</reference>
<dbReference type="GO" id="GO:0003824">
    <property type="term" value="F:catalytic activity"/>
    <property type="evidence" value="ECO:0007669"/>
    <property type="project" value="InterPro"/>
</dbReference>
<dbReference type="Gene3D" id="3.30.428.10">
    <property type="entry name" value="HIT-like"/>
    <property type="match status" value="1"/>
</dbReference>
<comment type="caution">
    <text evidence="5">The sequence shown here is derived from an EMBL/GenBank/DDBJ whole genome shotgun (WGS) entry which is preliminary data.</text>
</comment>
<dbReference type="PROSITE" id="PS00892">
    <property type="entry name" value="HIT_1"/>
    <property type="match status" value="1"/>
</dbReference>
<dbReference type="Pfam" id="PF01230">
    <property type="entry name" value="HIT"/>
    <property type="match status" value="1"/>
</dbReference>
<feature type="domain" description="HIT" evidence="4">
    <location>
        <begin position="8"/>
        <end position="115"/>
    </location>
</feature>
<dbReference type="RefSeq" id="WP_220635096.1">
    <property type="nucleotide sequence ID" value="NZ_CAJQUM010000001.1"/>
</dbReference>
<dbReference type="PROSITE" id="PS51084">
    <property type="entry name" value="HIT_2"/>
    <property type="match status" value="1"/>
</dbReference>
<dbReference type="CDD" id="cd01277">
    <property type="entry name" value="HINT_subgroup"/>
    <property type="match status" value="1"/>
</dbReference>
<dbReference type="GO" id="GO:0009117">
    <property type="term" value="P:nucleotide metabolic process"/>
    <property type="evidence" value="ECO:0007669"/>
    <property type="project" value="TreeGrafter"/>
</dbReference>
<accession>A0A916J339</accession>
<dbReference type="PANTHER" id="PTHR46648">
    <property type="entry name" value="HIT FAMILY PROTEIN 1"/>
    <property type="match status" value="1"/>
</dbReference>
<name>A0A916J339_9PROT</name>
<protein>
    <submittedName>
        <fullName evidence="5">Histidine triad (HIT) protein</fullName>
    </submittedName>
</protein>
<dbReference type="AlphaFoldDB" id="A0A916J339"/>
<dbReference type="InterPro" id="IPR001310">
    <property type="entry name" value="Histidine_triad_HIT"/>
</dbReference>
<dbReference type="InterPro" id="IPR036265">
    <property type="entry name" value="HIT-like_sf"/>
</dbReference>
<dbReference type="Proteomes" id="UP000742786">
    <property type="component" value="Unassembled WGS sequence"/>
</dbReference>
<dbReference type="EMBL" id="CAJQUM010000001">
    <property type="protein sequence ID" value="CAG4883098.1"/>
    <property type="molecule type" value="Genomic_DNA"/>
</dbReference>
<dbReference type="SUPFAM" id="SSF54197">
    <property type="entry name" value="HIT-like"/>
    <property type="match status" value="1"/>
</dbReference>
<proteinExistence type="predicted"/>
<feature type="active site" description="Tele-AMP-histidine intermediate" evidence="1">
    <location>
        <position position="102"/>
    </location>
</feature>
<evidence type="ECO:0000313" key="5">
    <source>
        <dbReference type="EMBL" id="CAG4883098.1"/>
    </source>
</evidence>
<feature type="short sequence motif" description="Histidine triad motif" evidence="2 3">
    <location>
        <begin position="100"/>
        <end position="104"/>
    </location>
</feature>
<sequence length="139" mass="15221">MSYDPQNIFARILRGELPCIKLYEDEQTMSFMDIMPQTEGHALVIPKEGAAMIFELSPASLTATILTTQKIATAVRKALNVPGVLIAQANGAAAMQSVPHVHFHVIPRREGELMRFHATVLEDSAKLEQLAAKIIAALE</sequence>